<feature type="compositionally biased region" description="Polar residues" evidence="1">
    <location>
        <begin position="255"/>
        <end position="268"/>
    </location>
</feature>
<dbReference type="Proteomes" id="UP000037035">
    <property type="component" value="Unassembled WGS sequence"/>
</dbReference>
<dbReference type="Pfam" id="PF14223">
    <property type="entry name" value="Retrotran_gag_2"/>
    <property type="match status" value="1"/>
</dbReference>
<protein>
    <recommendedName>
        <fullName evidence="4">DUF4219 domain-containing protein</fullName>
    </recommendedName>
</protein>
<dbReference type="OrthoDB" id="2504515at2759"/>
<comment type="caution">
    <text evidence="2">The sequence shown here is derived from an EMBL/GenBank/DDBJ whole genome shotgun (WGS) entry which is preliminary data.</text>
</comment>
<dbReference type="EMBL" id="LAVV01010520">
    <property type="protein sequence ID" value="KNZ48933.1"/>
    <property type="molecule type" value="Genomic_DNA"/>
</dbReference>
<gene>
    <name evidence="2" type="ORF">VP01_531g14</name>
</gene>
<reference evidence="2 3" key="1">
    <citation type="submission" date="2015-08" db="EMBL/GenBank/DDBJ databases">
        <title>Next Generation Sequencing and Analysis of the Genome of Puccinia sorghi L Schw, the Causal Agent of Maize Common Rust.</title>
        <authorList>
            <person name="Rochi L."/>
            <person name="Burguener G."/>
            <person name="Darino M."/>
            <person name="Turjanski A."/>
            <person name="Kreff E."/>
            <person name="Dieguez M.J."/>
            <person name="Sacco F."/>
        </authorList>
    </citation>
    <scope>NUCLEOTIDE SEQUENCE [LARGE SCALE GENOMIC DNA]</scope>
    <source>
        <strain evidence="2 3">RO10H11247</strain>
    </source>
</reference>
<organism evidence="2 3">
    <name type="scientific">Puccinia sorghi</name>
    <dbReference type="NCBI Taxonomy" id="27349"/>
    <lineage>
        <taxon>Eukaryota</taxon>
        <taxon>Fungi</taxon>
        <taxon>Dikarya</taxon>
        <taxon>Basidiomycota</taxon>
        <taxon>Pucciniomycotina</taxon>
        <taxon>Pucciniomycetes</taxon>
        <taxon>Pucciniales</taxon>
        <taxon>Pucciniaceae</taxon>
        <taxon>Puccinia</taxon>
    </lineage>
</organism>
<evidence type="ECO:0000313" key="2">
    <source>
        <dbReference type="EMBL" id="KNZ48933.1"/>
    </source>
</evidence>
<evidence type="ECO:0008006" key="4">
    <source>
        <dbReference type="Google" id="ProtNLM"/>
    </source>
</evidence>
<evidence type="ECO:0000313" key="3">
    <source>
        <dbReference type="Proteomes" id="UP000037035"/>
    </source>
</evidence>
<dbReference type="VEuPathDB" id="FungiDB:VP01_531g14"/>
<keyword evidence="3" id="KW-1185">Reference proteome</keyword>
<name>A0A0L6UK95_9BASI</name>
<sequence>MSDGKNLPSLTGTNFNAWKIKVQGYCMQHGLYKFLTSSIPPADPVKREDWDDKRIKVTGILYQCIGETNHQRFITKDNTEDPHKIWTELLGYYESSSVQNQSIVYQEFLALTFKSNLATFLDDLDARLSSMAAVGLVIGNPEKADLKESLLAEAILAKLPSEFNPSKEILYQKRPLTIKMICETLDCKRREMASSLLSTPTVKVESALKAKGAQQKPMAQCSPGWHNPATKHSAEGCFMAKKPKPKAKSAITPKQELQSDNDSLDTTGSGLRISIKNHINRARRWQYSGIHWRRISLDGYFKEDVTLFARARQPSI</sequence>
<dbReference type="AlphaFoldDB" id="A0A0L6UK95"/>
<feature type="region of interest" description="Disordered" evidence="1">
    <location>
        <begin position="247"/>
        <end position="268"/>
    </location>
</feature>
<proteinExistence type="predicted"/>
<evidence type="ECO:0000256" key="1">
    <source>
        <dbReference type="SAM" id="MobiDB-lite"/>
    </source>
</evidence>
<accession>A0A0L6UK95</accession>